<gene>
    <name evidence="1" type="ordered locus">GYO_0896</name>
</gene>
<keyword evidence="2" id="KW-1185">Reference proteome</keyword>
<evidence type="ECO:0000313" key="2">
    <source>
        <dbReference type="Proteomes" id="UP000002651"/>
    </source>
</evidence>
<sequence length="43" mass="5195">MAILPRRWFFLFITNKIEFHPTIVRLFILSFQIEVGTIDTEIK</sequence>
<dbReference type="EMBL" id="CP002905">
    <property type="protein sequence ID" value="AEP85580.1"/>
    <property type="molecule type" value="Genomic_DNA"/>
</dbReference>
<dbReference type="Proteomes" id="UP000002651">
    <property type="component" value="Chromosome"/>
</dbReference>
<reference evidence="1 2" key="1">
    <citation type="journal article" date="2012" name="J. Bacteriol.">
        <title>Whole-genome sequences of Bacillus subtilis and close relatives.</title>
        <authorList>
            <person name="Earl A.M."/>
            <person name="Eppinger M."/>
            <person name="Fricke W.F."/>
            <person name="Rosovitz M.J."/>
            <person name="Rasko D.A."/>
            <person name="Daugherty S."/>
            <person name="Losick R."/>
            <person name="Kolter R."/>
            <person name="Ravel J."/>
        </authorList>
    </citation>
    <scope>NUCLEOTIDE SEQUENCE [LARGE SCALE GENOMIC DNA]</scope>
    <source>
        <strain evidence="2">DSM 15029 / JCM 12233 / NBRC 101239 / NRRL B-23049 / TU-B-10</strain>
    </source>
</reference>
<accession>G4NU73</accession>
<dbReference type="KEGG" id="bst:GYO_0896"/>
<protein>
    <submittedName>
        <fullName evidence="1">Uncharacterized protein</fullName>
    </submittedName>
</protein>
<name>G4NU73_BACS4</name>
<evidence type="ECO:0000313" key="1">
    <source>
        <dbReference type="EMBL" id="AEP85580.1"/>
    </source>
</evidence>
<dbReference type="AlphaFoldDB" id="G4NU73"/>
<organism evidence="1 2">
    <name type="scientific">Bacillus spizizenii (strain DSM 15029 / JCM 12233 / NBRC 101239 / NRRL B-23049 / TU-B-10)</name>
    <name type="common">Bacillus subtilis subsp. spizizenii</name>
    <dbReference type="NCBI Taxonomy" id="1052585"/>
    <lineage>
        <taxon>Bacteria</taxon>
        <taxon>Bacillati</taxon>
        <taxon>Bacillota</taxon>
        <taxon>Bacilli</taxon>
        <taxon>Bacillales</taxon>
        <taxon>Bacillaceae</taxon>
        <taxon>Bacillus</taxon>
    </lineage>
</organism>
<dbReference type="STRING" id="1052585.GYO_0896"/>
<proteinExistence type="predicted"/>
<dbReference type="HOGENOM" id="CLU_3229825_0_0_9"/>